<feature type="lipid moiety-binding region" description="S-diacylglycerol cysteine" evidence="3">
    <location>
        <position position="20"/>
    </location>
</feature>
<dbReference type="InterPro" id="IPR022272">
    <property type="entry name" value="Lipocalin_CS"/>
</dbReference>
<dbReference type="InterPro" id="IPR002446">
    <property type="entry name" value="Lipocalin_bac"/>
</dbReference>
<sequence length="178" mass="20827">MQKFRHLISVLVVLLFISSCQSQNSGTMDYSTVKELDIERYLGTWYEIARYDHRFERDLVGVTATYSKRDDGKIKVVNRGYKNSLDGELDEAVGKAKLTDEPGKLKVSFFWIFYADYYVLELDKNYQWALIGSSNDKYLWILSRTPQLDEQVLINILKKAEQRGYSASELIWVKQKEQ</sequence>
<reference evidence="5 6" key="1">
    <citation type="submission" date="2019-11" db="EMBL/GenBank/DDBJ databases">
        <authorList>
            <person name="Zheng R.K."/>
            <person name="Sun C.M."/>
        </authorList>
    </citation>
    <scope>NUCLEOTIDE SEQUENCE [LARGE SCALE GENOMIC DNA]</scope>
    <source>
        <strain evidence="5 6">WC007</strain>
    </source>
</reference>
<evidence type="ECO:0000256" key="2">
    <source>
        <dbReference type="PIRNR" id="PIRNR036893"/>
    </source>
</evidence>
<feature type="lipid moiety-binding region" description="N-palmitoyl cysteine" evidence="3">
    <location>
        <position position="20"/>
    </location>
</feature>
<dbReference type="GO" id="GO:0006950">
    <property type="term" value="P:response to stress"/>
    <property type="evidence" value="ECO:0007669"/>
    <property type="project" value="UniProtKB-ARBA"/>
</dbReference>
<name>A0A6I6JNV2_9BACT</name>
<dbReference type="KEGG" id="mcos:GM418_03015"/>
<evidence type="ECO:0000256" key="1">
    <source>
        <dbReference type="ARBA" id="ARBA00006889"/>
    </source>
</evidence>
<dbReference type="Pfam" id="PF08212">
    <property type="entry name" value="Lipocalin_2"/>
    <property type="match status" value="1"/>
</dbReference>
<keyword evidence="3" id="KW-0564">Palmitate</keyword>
<dbReference type="AlphaFoldDB" id="A0A6I6JNV2"/>
<dbReference type="Gene3D" id="2.40.128.20">
    <property type="match status" value="1"/>
</dbReference>
<evidence type="ECO:0000313" key="6">
    <source>
        <dbReference type="Proteomes" id="UP000428260"/>
    </source>
</evidence>
<dbReference type="PANTHER" id="PTHR10612">
    <property type="entry name" value="APOLIPOPROTEIN D"/>
    <property type="match status" value="1"/>
</dbReference>
<feature type="chain" id="PRO_5026415863" evidence="2">
    <location>
        <begin position="23"/>
        <end position="178"/>
    </location>
</feature>
<dbReference type="InterPro" id="IPR000566">
    <property type="entry name" value="Lipocln_cytosolic_FA-bd_dom"/>
</dbReference>
<evidence type="ECO:0000256" key="3">
    <source>
        <dbReference type="PIRSR" id="PIRSR036893-52"/>
    </source>
</evidence>
<dbReference type="EMBL" id="CP046401">
    <property type="protein sequence ID" value="QGY42660.1"/>
    <property type="molecule type" value="Genomic_DNA"/>
</dbReference>
<protein>
    <submittedName>
        <fullName evidence="5">Lipocalin</fullName>
    </submittedName>
</protein>
<dbReference type="InterPro" id="IPR022271">
    <property type="entry name" value="Lipocalin_ApoD"/>
</dbReference>
<dbReference type="Proteomes" id="UP000428260">
    <property type="component" value="Chromosome"/>
</dbReference>
<feature type="signal peptide" evidence="2">
    <location>
        <begin position="1"/>
        <end position="22"/>
    </location>
</feature>
<dbReference type="PIRSF" id="PIRSF036893">
    <property type="entry name" value="Lipocalin_ApoD"/>
    <property type="match status" value="1"/>
</dbReference>
<keyword evidence="3" id="KW-0449">Lipoprotein</keyword>
<dbReference type="InterPro" id="IPR012674">
    <property type="entry name" value="Calycin"/>
</dbReference>
<keyword evidence="2" id="KW-0732">Signal</keyword>
<accession>A0A6I6JNV2</accession>
<dbReference type="SUPFAM" id="SSF50814">
    <property type="entry name" value="Lipocalins"/>
    <property type="match status" value="1"/>
</dbReference>
<dbReference type="PROSITE" id="PS51257">
    <property type="entry name" value="PROKAR_LIPOPROTEIN"/>
    <property type="match status" value="1"/>
</dbReference>
<gene>
    <name evidence="5" type="ORF">GM418_03015</name>
</gene>
<dbReference type="InterPro" id="IPR047202">
    <property type="entry name" value="Lipocalin_Blc-like_dom"/>
</dbReference>
<organism evidence="5 6">
    <name type="scientific">Maribellus comscasis</name>
    <dbReference type="NCBI Taxonomy" id="2681766"/>
    <lineage>
        <taxon>Bacteria</taxon>
        <taxon>Pseudomonadati</taxon>
        <taxon>Bacteroidota</taxon>
        <taxon>Bacteroidia</taxon>
        <taxon>Marinilabiliales</taxon>
        <taxon>Prolixibacteraceae</taxon>
        <taxon>Maribellus</taxon>
    </lineage>
</organism>
<comment type="similarity">
    <text evidence="1 2">Belongs to the calycin superfamily. Lipocalin family.</text>
</comment>
<dbReference type="PANTHER" id="PTHR10612:SF34">
    <property type="entry name" value="APOLIPOPROTEIN D"/>
    <property type="match status" value="1"/>
</dbReference>
<dbReference type="PRINTS" id="PR01171">
    <property type="entry name" value="BCTLIPOCALIN"/>
</dbReference>
<dbReference type="PROSITE" id="PS00213">
    <property type="entry name" value="LIPOCALIN"/>
    <property type="match status" value="1"/>
</dbReference>
<dbReference type="CDD" id="cd19438">
    <property type="entry name" value="lipocalin_Blc-like"/>
    <property type="match status" value="1"/>
</dbReference>
<feature type="domain" description="Lipocalin/cytosolic fatty-acid binding" evidence="4">
    <location>
        <begin position="36"/>
        <end position="175"/>
    </location>
</feature>
<dbReference type="RefSeq" id="WP_158863016.1">
    <property type="nucleotide sequence ID" value="NZ_CP046401.1"/>
</dbReference>
<keyword evidence="6" id="KW-1185">Reference proteome</keyword>
<evidence type="ECO:0000313" key="5">
    <source>
        <dbReference type="EMBL" id="QGY42660.1"/>
    </source>
</evidence>
<evidence type="ECO:0000259" key="4">
    <source>
        <dbReference type="Pfam" id="PF08212"/>
    </source>
</evidence>
<proteinExistence type="inferred from homology"/>